<evidence type="ECO:0000313" key="1">
    <source>
        <dbReference type="EMBL" id="AZK46684.1"/>
    </source>
</evidence>
<dbReference type="EMBL" id="CP034248">
    <property type="protein sequence ID" value="AZK46684.1"/>
    <property type="molecule type" value="Genomic_DNA"/>
</dbReference>
<dbReference type="KEGG" id="plen:EIM92_11390"/>
<dbReference type="RefSeq" id="WP_125082735.1">
    <property type="nucleotide sequence ID" value="NZ_CP034248.1"/>
</dbReference>
<organism evidence="1 2">
    <name type="scientific">Paenibacillus lentus</name>
    <dbReference type="NCBI Taxonomy" id="1338368"/>
    <lineage>
        <taxon>Bacteria</taxon>
        <taxon>Bacillati</taxon>
        <taxon>Bacillota</taxon>
        <taxon>Bacilli</taxon>
        <taxon>Bacillales</taxon>
        <taxon>Paenibacillaceae</taxon>
        <taxon>Paenibacillus</taxon>
    </lineage>
</organism>
<sequence>MRKLSSSQELFFSTLHEIQEEIVQTALSKCSCENAERLLYDVTYDTIYSIMELIDGYTKDDLQLDIIEKESKKSLKENIQLHDVCVDFIKS</sequence>
<accession>A0A3Q8SB67</accession>
<evidence type="ECO:0000313" key="2">
    <source>
        <dbReference type="Proteomes" id="UP000273145"/>
    </source>
</evidence>
<protein>
    <submittedName>
        <fullName evidence="1">Uncharacterized protein</fullName>
    </submittedName>
</protein>
<gene>
    <name evidence="1" type="ORF">EIM92_11390</name>
</gene>
<dbReference type="Proteomes" id="UP000273145">
    <property type="component" value="Chromosome"/>
</dbReference>
<dbReference type="OrthoDB" id="2879665at2"/>
<reference evidence="1 2" key="1">
    <citation type="submission" date="2018-11" db="EMBL/GenBank/DDBJ databases">
        <title>Genome sequencing of Paenibacillus lentus DSM25539(T).</title>
        <authorList>
            <person name="Kook J.-K."/>
            <person name="Park S.-N."/>
            <person name="Lim Y.K."/>
        </authorList>
    </citation>
    <scope>NUCLEOTIDE SEQUENCE [LARGE SCALE GENOMIC DNA]</scope>
    <source>
        <strain evidence="1 2">DSM 25539</strain>
    </source>
</reference>
<keyword evidence="2" id="KW-1185">Reference proteome</keyword>
<proteinExistence type="predicted"/>
<dbReference type="AlphaFoldDB" id="A0A3Q8SB67"/>
<name>A0A3Q8SB67_9BACL</name>